<feature type="compositionally biased region" description="Low complexity" evidence="1">
    <location>
        <begin position="14"/>
        <end position="27"/>
    </location>
</feature>
<accession>A0A915NPX9</accession>
<reference evidence="3" key="1">
    <citation type="submission" date="2022-11" db="UniProtKB">
        <authorList>
            <consortium name="WormBaseParasite"/>
        </authorList>
    </citation>
    <scope>IDENTIFICATION</scope>
</reference>
<keyword evidence="2" id="KW-1185">Reference proteome</keyword>
<feature type="compositionally biased region" description="Basic and acidic residues" evidence="1">
    <location>
        <begin position="55"/>
        <end position="68"/>
    </location>
</feature>
<name>A0A915NPX9_9BILA</name>
<organism evidence="2 3">
    <name type="scientific">Meloidogyne floridensis</name>
    <dbReference type="NCBI Taxonomy" id="298350"/>
    <lineage>
        <taxon>Eukaryota</taxon>
        <taxon>Metazoa</taxon>
        <taxon>Ecdysozoa</taxon>
        <taxon>Nematoda</taxon>
        <taxon>Chromadorea</taxon>
        <taxon>Rhabditida</taxon>
        <taxon>Tylenchina</taxon>
        <taxon>Tylenchomorpha</taxon>
        <taxon>Tylenchoidea</taxon>
        <taxon>Meloidogynidae</taxon>
        <taxon>Meloidogyninae</taxon>
        <taxon>Meloidogyne</taxon>
    </lineage>
</organism>
<protein>
    <submittedName>
        <fullName evidence="3">Uncharacterized protein</fullName>
    </submittedName>
</protein>
<evidence type="ECO:0000313" key="2">
    <source>
        <dbReference type="Proteomes" id="UP000887560"/>
    </source>
</evidence>
<proteinExistence type="predicted"/>
<dbReference type="WBParaSite" id="scf7180000419764.g4290">
    <property type="protein sequence ID" value="scf7180000419764.g4290"/>
    <property type="gene ID" value="scf7180000419764.g4290"/>
</dbReference>
<feature type="region of interest" description="Disordered" evidence="1">
    <location>
        <begin position="1"/>
        <end position="68"/>
    </location>
</feature>
<evidence type="ECO:0000313" key="3">
    <source>
        <dbReference type="WBParaSite" id="scf7180000419764.g4290"/>
    </source>
</evidence>
<dbReference type="Proteomes" id="UP000887560">
    <property type="component" value="Unplaced"/>
</dbReference>
<dbReference type="AlphaFoldDB" id="A0A915NPX9"/>
<evidence type="ECO:0000256" key="1">
    <source>
        <dbReference type="SAM" id="MobiDB-lite"/>
    </source>
</evidence>
<sequence>MCSLSSCPSPVWSNNEGINLGENNNGEKWPGTSTTTKPKHSINEILSEKNEEEEQSVKKGEGMEEQKR</sequence>
<feature type="compositionally biased region" description="Polar residues" evidence="1">
    <location>
        <begin position="1"/>
        <end position="13"/>
    </location>
</feature>